<gene>
    <name evidence="2" type="ORF">KY465_13275</name>
</gene>
<feature type="signal peptide" evidence="1">
    <location>
        <begin position="1"/>
        <end position="16"/>
    </location>
</feature>
<name>A0ABS6WQK9_9HYPH</name>
<reference evidence="2" key="1">
    <citation type="submission" date="2021-07" db="EMBL/GenBank/DDBJ databases">
        <title>Pseudohoeflea marina sp. nov. a polyhydroxyalcanoate-producing bacterium.</title>
        <authorList>
            <person name="Zheng W."/>
            <person name="Yu S."/>
            <person name="Huang Y."/>
        </authorList>
    </citation>
    <scope>NUCLEOTIDE SEQUENCE</scope>
    <source>
        <strain evidence="2">DP4N28-3</strain>
    </source>
</reference>
<keyword evidence="1" id="KW-0732">Signal</keyword>
<dbReference type="EMBL" id="JAHWQX010000003">
    <property type="protein sequence ID" value="MBW3098251.1"/>
    <property type="molecule type" value="Genomic_DNA"/>
</dbReference>
<dbReference type="InterPro" id="IPR032347">
    <property type="entry name" value="DUF4864"/>
</dbReference>
<sequence length="147" mass="15458">MRAFCAVILLTLSAAAGGITLGPAAAQETGKSAVELAREVIDGQIQAFLEDDIATAYSFAAPDIKAIYPTEEQFGAMVRKGYGPVFRPGNYAFGRAQEAGDGSIIQEVLISAPDGKDWTALYVMQPQPDGSLKIRGVHMLPSAPTGI</sequence>
<feature type="chain" id="PRO_5047016463" evidence="1">
    <location>
        <begin position="17"/>
        <end position="147"/>
    </location>
</feature>
<proteinExistence type="predicted"/>
<dbReference type="Pfam" id="PF16156">
    <property type="entry name" value="DUF4864"/>
    <property type="match status" value="1"/>
</dbReference>
<evidence type="ECO:0000313" key="2">
    <source>
        <dbReference type="EMBL" id="MBW3098251.1"/>
    </source>
</evidence>
<keyword evidence="3" id="KW-1185">Reference proteome</keyword>
<comment type="caution">
    <text evidence="2">The sequence shown here is derived from an EMBL/GenBank/DDBJ whole genome shotgun (WGS) entry which is preliminary data.</text>
</comment>
<evidence type="ECO:0000256" key="1">
    <source>
        <dbReference type="SAM" id="SignalP"/>
    </source>
</evidence>
<accession>A0ABS6WQK9</accession>
<protein>
    <submittedName>
        <fullName evidence="2">DUF4864 domain-containing protein</fullName>
    </submittedName>
</protein>
<dbReference type="RefSeq" id="WP_219202768.1">
    <property type="nucleotide sequence ID" value="NZ_JAHWQX010000003.1"/>
</dbReference>
<dbReference type="Proteomes" id="UP001430804">
    <property type="component" value="Unassembled WGS sequence"/>
</dbReference>
<evidence type="ECO:0000313" key="3">
    <source>
        <dbReference type="Proteomes" id="UP001430804"/>
    </source>
</evidence>
<organism evidence="2 3">
    <name type="scientific">Pseudohoeflea coraliihabitans</name>
    <dbReference type="NCBI Taxonomy" id="2860393"/>
    <lineage>
        <taxon>Bacteria</taxon>
        <taxon>Pseudomonadati</taxon>
        <taxon>Pseudomonadota</taxon>
        <taxon>Alphaproteobacteria</taxon>
        <taxon>Hyphomicrobiales</taxon>
        <taxon>Rhizobiaceae</taxon>
        <taxon>Pseudohoeflea</taxon>
    </lineage>
</organism>